<keyword evidence="1 4" id="KW-0808">Transferase</keyword>
<sequence>MQTPPIEALPPSDFGAFIDYLNEHLQENGTPEVGYFQPLSRSHSSYPQEREQAFRAGLEMPVGTPGWRRAWVARGPAGEILGHIDLRGHSERYTAHRCLLGMGVHRTWRRQGLGAALIHHARHWAASTDLLEWIDLQVLGTNQAAIALYRRAGFVQVGEIPHMFRIDGRDFSYVTMSLPCTGR</sequence>
<keyword evidence="7" id="KW-1185">Reference proteome</keyword>
<protein>
    <submittedName>
        <fullName evidence="4">N-acetyltransferase</fullName>
    </submittedName>
</protein>
<accession>A0A6J4E3U7</accession>
<keyword evidence="2" id="KW-0012">Acyltransferase</keyword>
<dbReference type="Pfam" id="PF00583">
    <property type="entry name" value="Acetyltransf_1"/>
    <property type="match status" value="1"/>
</dbReference>
<dbReference type="GO" id="GO:0016747">
    <property type="term" value="F:acyltransferase activity, transferring groups other than amino-acyl groups"/>
    <property type="evidence" value="ECO:0007669"/>
    <property type="project" value="InterPro"/>
</dbReference>
<dbReference type="Proteomes" id="UP000509383">
    <property type="component" value="Chromosome"/>
</dbReference>
<dbReference type="CDD" id="cd04301">
    <property type="entry name" value="NAT_SF"/>
    <property type="match status" value="1"/>
</dbReference>
<proteinExistence type="predicted"/>
<dbReference type="EMBL" id="AP023189">
    <property type="protein sequence ID" value="BCG24603.1"/>
    <property type="molecule type" value="Genomic_DNA"/>
</dbReference>
<gene>
    <name evidence="4" type="ORF">TUM18999_27940</name>
    <name evidence="5" type="ORF">TUM20286_17900</name>
</gene>
<dbReference type="PROSITE" id="PS51186">
    <property type="entry name" value="GNAT"/>
    <property type="match status" value="1"/>
</dbReference>
<evidence type="ECO:0000313" key="5">
    <source>
        <dbReference type="EMBL" id="GJN52038.1"/>
    </source>
</evidence>
<evidence type="ECO:0000313" key="4">
    <source>
        <dbReference type="EMBL" id="BCG24603.1"/>
    </source>
</evidence>
<reference evidence="4 6" key="1">
    <citation type="submission" date="2020-05" db="EMBL/GenBank/DDBJ databases">
        <title>Characterization of novel class B3 metallo-beta-lactamase from novel Pseudomonas species.</title>
        <authorList>
            <person name="Yamada K."/>
            <person name="Aoki K."/>
            <person name="Ishii Y."/>
        </authorList>
    </citation>
    <scope>NUCLEOTIDE SEQUENCE [LARGE SCALE GENOMIC DNA]</scope>
    <source>
        <strain evidence="4 6">TUM18999</strain>
        <strain evidence="5 7">TUM20286</strain>
    </source>
</reference>
<dbReference type="RefSeq" id="WP_173175661.1">
    <property type="nucleotide sequence ID" value="NZ_AP023189.1"/>
</dbReference>
<evidence type="ECO:0000313" key="7">
    <source>
        <dbReference type="Proteomes" id="UP001054892"/>
    </source>
</evidence>
<evidence type="ECO:0000256" key="2">
    <source>
        <dbReference type="ARBA" id="ARBA00023315"/>
    </source>
</evidence>
<dbReference type="EMBL" id="BQKM01000003">
    <property type="protein sequence ID" value="GJN52038.1"/>
    <property type="molecule type" value="Genomic_DNA"/>
</dbReference>
<name>A0A6J4E3U7_9PSED</name>
<evidence type="ECO:0000313" key="6">
    <source>
        <dbReference type="Proteomes" id="UP000509383"/>
    </source>
</evidence>
<evidence type="ECO:0000259" key="3">
    <source>
        <dbReference type="PROSITE" id="PS51186"/>
    </source>
</evidence>
<dbReference type="KEGG" id="ptw:TUM18999_27940"/>
<dbReference type="InterPro" id="IPR016181">
    <property type="entry name" value="Acyl_CoA_acyltransferase"/>
</dbReference>
<evidence type="ECO:0000256" key="1">
    <source>
        <dbReference type="ARBA" id="ARBA00022679"/>
    </source>
</evidence>
<dbReference type="AlphaFoldDB" id="A0A6J4E3U7"/>
<dbReference type="InterPro" id="IPR050832">
    <property type="entry name" value="Bact_Acetyltransf"/>
</dbReference>
<dbReference type="Gene3D" id="3.40.630.30">
    <property type="match status" value="1"/>
</dbReference>
<dbReference type="Proteomes" id="UP001054892">
    <property type="component" value="Unassembled WGS sequence"/>
</dbReference>
<feature type="domain" description="N-acetyltransferase" evidence="3">
    <location>
        <begin position="4"/>
        <end position="181"/>
    </location>
</feature>
<dbReference type="InterPro" id="IPR000182">
    <property type="entry name" value="GNAT_dom"/>
</dbReference>
<dbReference type="SUPFAM" id="SSF55729">
    <property type="entry name" value="Acyl-CoA N-acyltransferases (Nat)"/>
    <property type="match status" value="1"/>
</dbReference>
<dbReference type="PANTHER" id="PTHR43877">
    <property type="entry name" value="AMINOALKYLPHOSPHONATE N-ACETYLTRANSFERASE-RELATED-RELATED"/>
    <property type="match status" value="1"/>
</dbReference>
<organism evidence="4 6">
    <name type="scientific">Pseudomonas tohonis</name>
    <dbReference type="NCBI Taxonomy" id="2725477"/>
    <lineage>
        <taxon>Bacteria</taxon>
        <taxon>Pseudomonadati</taxon>
        <taxon>Pseudomonadota</taxon>
        <taxon>Gammaproteobacteria</taxon>
        <taxon>Pseudomonadales</taxon>
        <taxon>Pseudomonadaceae</taxon>
        <taxon>Pseudomonas</taxon>
    </lineage>
</organism>